<evidence type="ECO:0000256" key="1">
    <source>
        <dbReference type="SAM" id="MobiDB-lite"/>
    </source>
</evidence>
<accession>A0A0A9FY39</accession>
<sequence>MLYFAAVITPHQGTLVTARAALHVSTSAATLQNLHCLAADAALHVSTELAASPSPSLSSLPDPFLPVLTRPLRRKRARSRERLRRGGEAKNHGFLGPRPGSCLLGGSSAWLRAVVERDAGVRHQRQLRQERRLRRADAHPVRGRQGSRVLGWKLTGLPPAPRVWIRSQQLACQSGGWRLVQ</sequence>
<dbReference type="AlphaFoldDB" id="A0A0A9FY39"/>
<dbReference type="EMBL" id="GBRH01184593">
    <property type="protein sequence ID" value="JAE13303.1"/>
    <property type="molecule type" value="Transcribed_RNA"/>
</dbReference>
<proteinExistence type="predicted"/>
<reference evidence="2" key="2">
    <citation type="journal article" date="2015" name="Data Brief">
        <title>Shoot transcriptome of the giant reed, Arundo donax.</title>
        <authorList>
            <person name="Barrero R.A."/>
            <person name="Guerrero F.D."/>
            <person name="Moolhuijzen P."/>
            <person name="Goolsby J.A."/>
            <person name="Tidwell J."/>
            <person name="Bellgard S.E."/>
            <person name="Bellgard M.I."/>
        </authorList>
    </citation>
    <scope>NUCLEOTIDE SEQUENCE</scope>
    <source>
        <tissue evidence="2">Shoot tissue taken approximately 20 cm above the soil surface</tissue>
    </source>
</reference>
<protein>
    <submittedName>
        <fullName evidence="2">Uncharacterized protein</fullName>
    </submittedName>
</protein>
<organism evidence="2">
    <name type="scientific">Arundo donax</name>
    <name type="common">Giant reed</name>
    <name type="synonym">Donax arundinaceus</name>
    <dbReference type="NCBI Taxonomy" id="35708"/>
    <lineage>
        <taxon>Eukaryota</taxon>
        <taxon>Viridiplantae</taxon>
        <taxon>Streptophyta</taxon>
        <taxon>Embryophyta</taxon>
        <taxon>Tracheophyta</taxon>
        <taxon>Spermatophyta</taxon>
        <taxon>Magnoliopsida</taxon>
        <taxon>Liliopsida</taxon>
        <taxon>Poales</taxon>
        <taxon>Poaceae</taxon>
        <taxon>PACMAD clade</taxon>
        <taxon>Arundinoideae</taxon>
        <taxon>Arundineae</taxon>
        <taxon>Arundo</taxon>
    </lineage>
</organism>
<feature type="region of interest" description="Disordered" evidence="1">
    <location>
        <begin position="75"/>
        <end position="94"/>
    </location>
</feature>
<name>A0A0A9FY39_ARUDO</name>
<reference evidence="2" key="1">
    <citation type="submission" date="2014-09" db="EMBL/GenBank/DDBJ databases">
        <authorList>
            <person name="Magalhaes I.L.F."/>
            <person name="Oliveira U."/>
            <person name="Santos F.R."/>
            <person name="Vidigal T.H.D.A."/>
            <person name="Brescovit A.D."/>
            <person name="Santos A.J."/>
        </authorList>
    </citation>
    <scope>NUCLEOTIDE SEQUENCE</scope>
    <source>
        <tissue evidence="2">Shoot tissue taken approximately 20 cm above the soil surface</tissue>
    </source>
</reference>
<evidence type="ECO:0000313" key="2">
    <source>
        <dbReference type="EMBL" id="JAE13303.1"/>
    </source>
</evidence>